<organism evidence="4 5">
    <name type="scientific">[Myrmecia] bisecta</name>
    <dbReference type="NCBI Taxonomy" id="41462"/>
    <lineage>
        <taxon>Eukaryota</taxon>
        <taxon>Viridiplantae</taxon>
        <taxon>Chlorophyta</taxon>
        <taxon>core chlorophytes</taxon>
        <taxon>Trebouxiophyceae</taxon>
        <taxon>Trebouxiales</taxon>
        <taxon>Trebouxiaceae</taxon>
        <taxon>Myrmecia</taxon>
    </lineage>
</organism>
<feature type="compositionally biased region" description="Acidic residues" evidence="2">
    <location>
        <begin position="227"/>
        <end position="243"/>
    </location>
</feature>
<accession>A0AAW1R793</accession>
<feature type="compositionally biased region" description="Polar residues" evidence="2">
    <location>
        <begin position="199"/>
        <end position="212"/>
    </location>
</feature>
<feature type="compositionally biased region" description="Basic and acidic residues" evidence="2">
    <location>
        <begin position="346"/>
        <end position="355"/>
    </location>
</feature>
<evidence type="ECO:0000259" key="3">
    <source>
        <dbReference type="PROSITE" id="PS51913"/>
    </source>
</evidence>
<feature type="domain" description="HTH HARE-type" evidence="3">
    <location>
        <begin position="97"/>
        <end position="170"/>
    </location>
</feature>
<dbReference type="Proteomes" id="UP001489004">
    <property type="component" value="Unassembled WGS sequence"/>
</dbReference>
<evidence type="ECO:0000313" key="4">
    <source>
        <dbReference type="EMBL" id="KAK9829683.1"/>
    </source>
</evidence>
<keyword evidence="1" id="KW-0804">Transcription</keyword>
<dbReference type="AlphaFoldDB" id="A0AAW1R793"/>
<dbReference type="InterPro" id="IPR007759">
    <property type="entry name" value="Asxl_HARE-HTH"/>
</dbReference>
<feature type="region of interest" description="Disordered" evidence="2">
    <location>
        <begin position="346"/>
        <end position="451"/>
    </location>
</feature>
<evidence type="ECO:0000313" key="5">
    <source>
        <dbReference type="Proteomes" id="UP001489004"/>
    </source>
</evidence>
<evidence type="ECO:0000256" key="2">
    <source>
        <dbReference type="SAM" id="MobiDB-lite"/>
    </source>
</evidence>
<comment type="caution">
    <text evidence="4">The sequence shown here is derived from an EMBL/GenBank/DDBJ whole genome shotgun (WGS) entry which is preliminary data.</text>
</comment>
<feature type="compositionally biased region" description="Gly residues" evidence="2">
    <location>
        <begin position="318"/>
        <end position="328"/>
    </location>
</feature>
<feature type="region of interest" description="Disordered" evidence="2">
    <location>
        <begin position="185"/>
        <end position="257"/>
    </location>
</feature>
<dbReference type="Pfam" id="PF05066">
    <property type="entry name" value="HARE-HTH"/>
    <property type="match status" value="1"/>
</dbReference>
<protein>
    <recommendedName>
        <fullName evidence="3">HTH HARE-type domain-containing protein</fullName>
    </recommendedName>
</protein>
<feature type="region of interest" description="Disordered" evidence="2">
    <location>
        <begin position="270"/>
        <end position="332"/>
    </location>
</feature>
<evidence type="ECO:0000256" key="1">
    <source>
        <dbReference type="ARBA" id="ARBA00023163"/>
    </source>
</evidence>
<dbReference type="EMBL" id="JALJOR010000001">
    <property type="protein sequence ID" value="KAK9829683.1"/>
    <property type="molecule type" value="Genomic_DNA"/>
</dbReference>
<feature type="region of interest" description="Disordered" evidence="2">
    <location>
        <begin position="1"/>
        <end position="29"/>
    </location>
</feature>
<name>A0AAW1R793_9CHLO</name>
<reference evidence="4 5" key="1">
    <citation type="journal article" date="2024" name="Nat. Commun.">
        <title>Phylogenomics reveals the evolutionary origins of lichenization in chlorophyte algae.</title>
        <authorList>
            <person name="Puginier C."/>
            <person name="Libourel C."/>
            <person name="Otte J."/>
            <person name="Skaloud P."/>
            <person name="Haon M."/>
            <person name="Grisel S."/>
            <person name="Petersen M."/>
            <person name="Berrin J.G."/>
            <person name="Delaux P.M."/>
            <person name="Dal Grande F."/>
            <person name="Keller J."/>
        </authorList>
    </citation>
    <scope>NUCLEOTIDE SEQUENCE [LARGE SCALE GENOMIC DNA]</scope>
    <source>
        <strain evidence="4 5">SAG 2043</strain>
    </source>
</reference>
<sequence>MSRKRSGSGDSPRRYNPETPLTPGLTSSRGRVVKPKLWGNLPFAVFTVTTSRRSEDTAASLAKRGSVPIRDETGRFIGVRPKTPAERMQKLITGSGGIFKSAAVAVLRQEKRLMSTGDIARMALKRGLIKCQGKTPEATMASALYTDVKRKEGQSIFIRPHEGLFGLREWQDQGLVFTETGEEIQDHMPQHAPKRPRTHSGSLHRQFSSRGSLYNDDDDSYGGNDGYGDDDYEEAAISDDDDGPTTVKHQPKHYPPQAQFVVDRIAPMATARSGGLGPSSRRASSGALQDFGGPSRSAGGAKVEERKAAAASASQSGGKAGANGSGGDGEGENASIFLLLDAAEELHRSSSHDTADAQPEPSTAATGFAESAARTDEAHFKGASSLPSPHPSPSRSRGTLYAPSARPGSFPKLYDAGQATPRLFEDGSASGRISRPPPLQVSDPNTTAARPAYYPSDAAAYSPFGQPVTTPATIEDRPVATPLAGTPELDLTVQGMGADRLSSIALPPSMPSVRADQVNILNLPLPDFDLSVQDDSADAMAADDTRTPAEMEAADLAEAEAEAQAEAAIYGLAEAGMLAANGASGLSGALDQIGDKSSLVMASMPKVSKEKLRVLEQNVLLLEESLGTAHPQVGKAWLFLSRVYQAGSSAEMQQKAEAALVRSWDIFSKCQATFTQEDLAPPSTTSFSYLMEKMRSPVSPAPLQAADAASSDFVKVVGTASA</sequence>
<dbReference type="GO" id="GO:0006355">
    <property type="term" value="P:regulation of DNA-templated transcription"/>
    <property type="evidence" value="ECO:0007669"/>
    <property type="project" value="InterPro"/>
</dbReference>
<proteinExistence type="predicted"/>
<dbReference type="PROSITE" id="PS51913">
    <property type="entry name" value="HTH_HARE"/>
    <property type="match status" value="1"/>
</dbReference>
<keyword evidence="5" id="KW-1185">Reference proteome</keyword>
<gene>
    <name evidence="4" type="ORF">WJX72_007316</name>
</gene>